<feature type="compositionally biased region" description="Basic and acidic residues" evidence="1">
    <location>
        <begin position="1551"/>
        <end position="1563"/>
    </location>
</feature>
<evidence type="ECO:0000259" key="4">
    <source>
        <dbReference type="Pfam" id="PF23099"/>
    </source>
</evidence>
<dbReference type="Proteomes" id="UP001186944">
    <property type="component" value="Unassembled WGS sequence"/>
</dbReference>
<accession>A0AA89BW28</accession>
<dbReference type="Pfam" id="PF23099">
    <property type="entry name" value="UTP20_C"/>
    <property type="match status" value="1"/>
</dbReference>
<evidence type="ECO:0000313" key="5">
    <source>
        <dbReference type="EMBL" id="KAK3096539.1"/>
    </source>
</evidence>
<evidence type="ECO:0000259" key="2">
    <source>
        <dbReference type="Pfam" id="PF07539"/>
    </source>
</evidence>
<feature type="domain" description="U3 small nucleolar RNA-associated protein 20 C-terminal" evidence="4">
    <location>
        <begin position="1893"/>
        <end position="2240"/>
    </location>
</feature>
<name>A0AA89BW28_PINIB</name>
<feature type="domain" description="U3 small nucleolar RNA-associated protein 20" evidence="3">
    <location>
        <begin position="1321"/>
        <end position="1539"/>
    </location>
</feature>
<feature type="region of interest" description="Disordered" evidence="1">
    <location>
        <begin position="1247"/>
        <end position="1280"/>
    </location>
</feature>
<gene>
    <name evidence="5" type="ORF">FSP39_001125</name>
</gene>
<dbReference type="SUPFAM" id="SSF48371">
    <property type="entry name" value="ARM repeat"/>
    <property type="match status" value="2"/>
</dbReference>
<feature type="compositionally biased region" description="Basic and acidic residues" evidence="1">
    <location>
        <begin position="406"/>
        <end position="419"/>
    </location>
</feature>
<feature type="region of interest" description="Disordered" evidence="1">
    <location>
        <begin position="359"/>
        <end position="448"/>
    </location>
</feature>
<dbReference type="EMBL" id="VSWD01000007">
    <property type="protein sequence ID" value="KAK3096539.1"/>
    <property type="molecule type" value="Genomic_DNA"/>
</dbReference>
<evidence type="ECO:0008006" key="7">
    <source>
        <dbReference type="Google" id="ProtNLM"/>
    </source>
</evidence>
<feature type="region of interest" description="Disordered" evidence="1">
    <location>
        <begin position="2234"/>
        <end position="2261"/>
    </location>
</feature>
<proteinExistence type="predicted"/>
<evidence type="ECO:0000313" key="6">
    <source>
        <dbReference type="Proteomes" id="UP001186944"/>
    </source>
</evidence>
<comment type="caution">
    <text evidence="5">The sequence shown here is derived from an EMBL/GenBank/DDBJ whole genome shotgun (WGS) entry which is preliminary data.</text>
</comment>
<dbReference type="Pfam" id="PF07539">
    <property type="entry name" value="UTP20_N"/>
    <property type="match status" value="1"/>
</dbReference>
<feature type="domain" description="U3 small nucleolar RNA-associated protein 20 N-terminal" evidence="2">
    <location>
        <begin position="455"/>
        <end position="1073"/>
    </location>
</feature>
<dbReference type="InterPro" id="IPR011989">
    <property type="entry name" value="ARM-like"/>
</dbReference>
<dbReference type="InterPro" id="IPR057525">
    <property type="entry name" value="UTP20_C"/>
</dbReference>
<sequence>MYLEYISPLYYRPLREEDTVVKKVADIINNLGKRITSPRSNIDKSDKDVFLCVLHQCLLSLIYLTNAETIFDLVQLDVVKKLLSCSASSSWALRFTDLYFTHSSNEGIGHNLTEDVLSQIYPLLENNITAPYSQVRKLTLRILSQFDVPLPAMQEDEEEKDRLDVFRICLEAELCPLTVHDFRTRRMFLGKLDFDIVQNSIPIGPYTMVPLRYLIGSLFINFKLIWEPVRELIAGHAQGLDKNVFWELWKSNLELAAEKSEEFLRPVDDTTEQLDVADDSTSHNLITDWMKSVEENDKPDFVNFRMQLWKSMQLFPEKCEPRSRDVVPIFFNFLSNEYYPADLQVAPTQDIRKNAALEEEEEDVVSEDEVEMDKTTQIPARATRSQTKKMEDQKTEEKKERKEKKQAKAREVVIPERSPKGKKQKGKKEKLMVSTPSVNEAKDKSKKRRRAATGALLVHLQLFSKYQNPKSQYRETELQELYYKLLVHKDSEVQKVAFECIMTYKHKYLIPYRENFERLLDDKTFKNEIVLFTIDKESSVIDPEHRADLLPVLMRILYGKMQHKTGTDTAGKNHSNVRRSIVMRFLNGCQGTELLIFLNMVFDPYKHFLQDNPLTMVQNIVNEVDITKVIPLRKITGTFHTINMVMKKLGHMLTDYLPSLLKIMLGLTSTCVACLEKRNLISKSALNTLKNLRQTAMARVVQFFQDFDSYGFTPHELDAVFEVCVWPQLTKLPFEGVYHPTPLLKLLHMFTTSKRYFSLLSKHQEADKSIAPMPFIIKLLNAPDANESVTSCITEMLDNLLSPEEESPEDVTMVQSLTIDSVLYKSTDCEEIAMCLVRDQVPGIFQYIKSYIEKLRGKMKDKKNNIHQRVLNILSRISEFVTDQDQCRTLIDLLLPYLGQGVKRSTEMEHGILNSIANLMSIVEERQSFHRTISSLFASLQNRQSRILLCKVFQVVTEKNKSLHEVAKLVEELNSWDPKRVEEPDYLRRLGAYRKINEIIRSMMEIDIDFLLPVIHNACYCVKKIDDMSLRDNSTNCLITVVTRFGHVTPDQDVMREIISQTLLPEVKAGMKDNCENVRHEFIAILAALVDTFPDSPMFHDLTYLQDKDPEGDFFENIRHIQTHRRSRAMKKMVKLLTNRSVSKEIIVSYFLPITSSFLVDDAYKKAQGLQDSAIETIGKICLHLPWPLYIHQLKYYLQLLPKRLDKQKLLVRVVVAIMDAFHFDLQKTEFVVTILPAMVTKQKARGMPVEVPENQNKEDIEENNTSPETDETKVSEDDIEVDIDLTMETETSKETNEEGSTPLEKTIKSDSEHKLAKSKYAEDTEILRVPIALAMVRLLQYLPQAALQQSLPGILLKVCNFLKSRAKDIRDAARDTLVKILSALGPKYFPYILSELRGALRKGYQVHVLCFTTFILLKNVTSLLKPGDLDVCRQSLQDVFQEDLFGQVSEEKEVESIASNLFEAKAVKSYDSYEILARFISRDSLLPLLAPLKEKLDSTHSHSISKKVQEALRRVGIGLMENEGLSTDVLMMFIHGLVSQTFPILKEEQKKKTENKEKDSDVPVRPPSCLLLPSEPKRGGDKPKASKKTNTHVIVEFDLQILQMLLKKSRLTGTDGGHLGMLDPFVGILAECLFSQHIKINTVSLRCLSWMLRFPLPSLGHHIKRLSKGMFAILKNYASAGAAKGDNMELVSMAFKAVTVLVRDVKVHTISTDQLQVLLTFCEEDLHDYNRQSTAFSLLRAILSRKLNVPEIQELMSKVENMAVTAESPHIQRECRQITLQYLLDYPLGKGLTKHIEFFISQLSYEMETGRMSALEMLASIFNNFPQDVLVRNAGLFFVPMSALLINDDSVKCRKLTALALKALLQKVDHNCRENLFSICVKWFSGKKTEIRCLAALTTGLFVEVEGEKFKHRCTAVLPLIQQQIEPGRYEHDSQDDGSEGSLDMLLYHCLNTFIKICRETTILRDAQRADDIDSILDHVQCHMVYAHSWVRLASAQIFGLMFSQWTAEEIADSIQPKSTSHFFLLKDPIKKMMEISKACITQLQSQYLTQELANQIIKNLVFIAKVTRHITQHADWSDPSQCNGMEGNTDQKKISVSWLVRKMIKEANHEAVSNTKVTLKRSSVFKWVAAVSLDLGQELLPSVVKFMLPPIQREINESNPNCDTDLKNLALEVLEILKKVLGVEMYTQYFTETQSRILNRKEERKRKRAVDMVAMPEIAIKRKLKKNLAKQQAKKRKAEGHRVAKAIKKRKVKVHSVDS</sequence>
<dbReference type="PANTHER" id="PTHR17695:SF11">
    <property type="entry name" value="SMALL SUBUNIT PROCESSOME COMPONENT 20 HOMOLOG"/>
    <property type="match status" value="1"/>
</dbReference>
<dbReference type="InterPro" id="IPR016024">
    <property type="entry name" value="ARM-type_fold"/>
</dbReference>
<keyword evidence="6" id="KW-1185">Reference proteome</keyword>
<organism evidence="5 6">
    <name type="scientific">Pinctada imbricata</name>
    <name type="common">Atlantic pearl-oyster</name>
    <name type="synonym">Pinctada martensii</name>
    <dbReference type="NCBI Taxonomy" id="66713"/>
    <lineage>
        <taxon>Eukaryota</taxon>
        <taxon>Metazoa</taxon>
        <taxon>Spiralia</taxon>
        <taxon>Lophotrochozoa</taxon>
        <taxon>Mollusca</taxon>
        <taxon>Bivalvia</taxon>
        <taxon>Autobranchia</taxon>
        <taxon>Pteriomorphia</taxon>
        <taxon>Pterioida</taxon>
        <taxon>Pterioidea</taxon>
        <taxon>Pteriidae</taxon>
        <taxon>Pinctada</taxon>
    </lineage>
</organism>
<protein>
    <recommendedName>
        <fullName evidence="7">Small subunit processome component 20 homolog</fullName>
    </recommendedName>
</protein>
<dbReference type="GO" id="GO:0030686">
    <property type="term" value="C:90S preribosome"/>
    <property type="evidence" value="ECO:0007669"/>
    <property type="project" value="TreeGrafter"/>
</dbReference>
<feature type="compositionally biased region" description="Basic and acidic residues" evidence="1">
    <location>
        <begin position="388"/>
        <end position="400"/>
    </location>
</feature>
<evidence type="ECO:0000259" key="3">
    <source>
        <dbReference type="Pfam" id="PF20416"/>
    </source>
</evidence>
<dbReference type="Gene3D" id="1.25.10.10">
    <property type="entry name" value="Leucine-rich Repeat Variant"/>
    <property type="match status" value="2"/>
</dbReference>
<feature type="compositionally biased region" description="Basic and acidic residues" evidence="1">
    <location>
        <begin position="1576"/>
        <end position="1585"/>
    </location>
</feature>
<dbReference type="InterPro" id="IPR046523">
    <property type="entry name" value="UTP20_dom"/>
</dbReference>
<dbReference type="Pfam" id="PF20416">
    <property type="entry name" value="UTP20"/>
    <property type="match status" value="1"/>
</dbReference>
<feature type="compositionally biased region" description="Acidic residues" evidence="1">
    <location>
        <begin position="359"/>
        <end position="371"/>
    </location>
</feature>
<dbReference type="PANTHER" id="PTHR17695">
    <property type="entry name" value="SMALL SUBUNIT PROCESSOME COMPONENT 20 HOMOLOG"/>
    <property type="match status" value="1"/>
</dbReference>
<dbReference type="InterPro" id="IPR052575">
    <property type="entry name" value="SSU_processome_comp_20"/>
</dbReference>
<evidence type="ECO:0000256" key="1">
    <source>
        <dbReference type="SAM" id="MobiDB-lite"/>
    </source>
</evidence>
<feature type="region of interest" description="Disordered" evidence="1">
    <location>
        <begin position="1551"/>
        <end position="1589"/>
    </location>
</feature>
<dbReference type="InterPro" id="IPR011430">
    <property type="entry name" value="UTP20_N"/>
</dbReference>
<reference evidence="5" key="1">
    <citation type="submission" date="2019-08" db="EMBL/GenBank/DDBJ databases">
        <title>The improved chromosome-level genome for the pearl oyster Pinctada fucata martensii using PacBio sequencing and Hi-C.</title>
        <authorList>
            <person name="Zheng Z."/>
        </authorList>
    </citation>
    <scope>NUCLEOTIDE SEQUENCE</scope>
    <source>
        <strain evidence="5">ZZ-2019</strain>
        <tissue evidence="5">Adductor muscle</tissue>
    </source>
</reference>
<dbReference type="GO" id="GO:0032040">
    <property type="term" value="C:small-subunit processome"/>
    <property type="evidence" value="ECO:0007669"/>
    <property type="project" value="TreeGrafter"/>
</dbReference>